<dbReference type="AlphaFoldDB" id="A0A914PDK7"/>
<evidence type="ECO:0000313" key="1">
    <source>
        <dbReference type="Proteomes" id="UP000887578"/>
    </source>
</evidence>
<organism evidence="1 2">
    <name type="scientific">Panagrolaimus davidi</name>
    <dbReference type="NCBI Taxonomy" id="227884"/>
    <lineage>
        <taxon>Eukaryota</taxon>
        <taxon>Metazoa</taxon>
        <taxon>Ecdysozoa</taxon>
        <taxon>Nematoda</taxon>
        <taxon>Chromadorea</taxon>
        <taxon>Rhabditida</taxon>
        <taxon>Tylenchina</taxon>
        <taxon>Panagrolaimomorpha</taxon>
        <taxon>Panagrolaimoidea</taxon>
        <taxon>Panagrolaimidae</taxon>
        <taxon>Panagrolaimus</taxon>
    </lineage>
</organism>
<reference evidence="2" key="1">
    <citation type="submission" date="2022-11" db="UniProtKB">
        <authorList>
            <consortium name="WormBaseParasite"/>
        </authorList>
    </citation>
    <scope>IDENTIFICATION</scope>
</reference>
<accession>A0A914PDK7</accession>
<name>A0A914PDK7_9BILA</name>
<proteinExistence type="predicted"/>
<sequence length="119" mass="13159">MESLNIQTQQVFAGISPIRNSLTWTNNNKFFAFATLSDICLAKAECLENYASNSIIKTLPLNKKSACLAFAKSESLTKKDVLLVIDGDGRLLEYDVVQGDEEDEINIELIETGNNINIS</sequence>
<evidence type="ECO:0000313" key="2">
    <source>
        <dbReference type="WBParaSite" id="PDA_v2.g13542.t1"/>
    </source>
</evidence>
<keyword evidence="1" id="KW-1185">Reference proteome</keyword>
<dbReference type="Proteomes" id="UP000887578">
    <property type="component" value="Unplaced"/>
</dbReference>
<protein>
    <submittedName>
        <fullName evidence="2">Uncharacterized protein</fullName>
    </submittedName>
</protein>
<dbReference type="WBParaSite" id="PDA_v2.g13542.t1">
    <property type="protein sequence ID" value="PDA_v2.g13542.t1"/>
    <property type="gene ID" value="PDA_v2.g13542"/>
</dbReference>